<organism evidence="2 3">
    <name type="scientific">Ferrimonas marina</name>
    <dbReference type="NCBI Taxonomy" id="299255"/>
    <lineage>
        <taxon>Bacteria</taxon>
        <taxon>Pseudomonadati</taxon>
        <taxon>Pseudomonadota</taxon>
        <taxon>Gammaproteobacteria</taxon>
        <taxon>Alteromonadales</taxon>
        <taxon>Ferrimonadaceae</taxon>
        <taxon>Ferrimonas</taxon>
    </lineage>
</organism>
<reference evidence="3" key="1">
    <citation type="submission" date="2016-11" db="EMBL/GenBank/DDBJ databases">
        <authorList>
            <person name="Varghese N."/>
            <person name="Submissions S."/>
        </authorList>
    </citation>
    <scope>NUCLEOTIDE SEQUENCE [LARGE SCALE GENOMIC DNA]</scope>
    <source>
        <strain evidence="3">DSM 16917</strain>
    </source>
</reference>
<keyword evidence="1" id="KW-0175">Coiled coil</keyword>
<dbReference type="EMBL" id="FQXG01000003">
    <property type="protein sequence ID" value="SHH55983.1"/>
    <property type="molecule type" value="Genomic_DNA"/>
</dbReference>
<accession>A0A1M5U011</accession>
<evidence type="ECO:0000313" key="2">
    <source>
        <dbReference type="EMBL" id="SHH55983.1"/>
    </source>
</evidence>
<feature type="coiled-coil region" evidence="1">
    <location>
        <begin position="8"/>
        <end position="35"/>
    </location>
</feature>
<protein>
    <submittedName>
        <fullName evidence="2">Uncharacterized protein</fullName>
    </submittedName>
</protein>
<keyword evidence="3" id="KW-1185">Reference proteome</keyword>
<evidence type="ECO:0000313" key="3">
    <source>
        <dbReference type="Proteomes" id="UP000184268"/>
    </source>
</evidence>
<sequence length="80" mass="8943">MNQRDIHLEGISETLASMKHQLAEAIKQITKAEQAVQANPDNLDELERQLADVVKLPGQLANAMRTERLMTGLLKLHKGE</sequence>
<evidence type="ECO:0000256" key="1">
    <source>
        <dbReference type="SAM" id="Coils"/>
    </source>
</evidence>
<proteinExistence type="predicted"/>
<dbReference type="Proteomes" id="UP000184268">
    <property type="component" value="Unassembled WGS sequence"/>
</dbReference>
<gene>
    <name evidence="2" type="ORF">SAMN02745129_2337</name>
</gene>
<name>A0A1M5U011_9GAMM</name>
<dbReference type="AlphaFoldDB" id="A0A1M5U011"/>
<dbReference type="STRING" id="299255.SAMN02745129_2337"/>
<dbReference type="RefSeq" id="WP_067655800.1">
    <property type="nucleotide sequence ID" value="NZ_FQXG01000003.1"/>
</dbReference>